<dbReference type="AlphaFoldDB" id="A0AAD7UGW2"/>
<dbReference type="Proteomes" id="UP001230188">
    <property type="component" value="Unassembled WGS sequence"/>
</dbReference>
<reference evidence="1" key="1">
    <citation type="submission" date="2023-01" db="EMBL/GenBank/DDBJ databases">
        <title>Metagenome sequencing of chrysophaentin producing Chrysophaeum taylorii.</title>
        <authorList>
            <person name="Davison J."/>
            <person name="Bewley C."/>
        </authorList>
    </citation>
    <scope>NUCLEOTIDE SEQUENCE</scope>
    <source>
        <strain evidence="1">NIES-1699</strain>
    </source>
</reference>
<organism evidence="1 2">
    <name type="scientific">Chrysophaeum taylorii</name>
    <dbReference type="NCBI Taxonomy" id="2483200"/>
    <lineage>
        <taxon>Eukaryota</taxon>
        <taxon>Sar</taxon>
        <taxon>Stramenopiles</taxon>
        <taxon>Ochrophyta</taxon>
        <taxon>Pelagophyceae</taxon>
        <taxon>Pelagomonadales</taxon>
        <taxon>Pelagomonadaceae</taxon>
        <taxon>Chrysophaeum</taxon>
    </lineage>
</organism>
<comment type="caution">
    <text evidence="1">The sequence shown here is derived from an EMBL/GenBank/DDBJ whole genome shotgun (WGS) entry which is preliminary data.</text>
</comment>
<protein>
    <submittedName>
        <fullName evidence="1">Uncharacterized protein</fullName>
    </submittedName>
</protein>
<sequence length="234" mass="26684">WTLCHVTAEFRGDGDPRRDELVLKAEVVSTTDDAVRLRFRYTQSNKVMSFADFIYDCNTENFGSWFGGVLARTPFPQFYFECAPVARATVARPFECSIVRARTFAPASPDAFASHFVDATKLAVTFTNMGGDATLIAPTTHSRVPREANGHIAAFCREAPATVLNEFWRQVGAAFKEELARKGRQRRTWLSTAGNGVPWLHARLDSRPKYYHTQEYIAYNRKKEVRRLRFRFAD</sequence>
<keyword evidence="2" id="KW-1185">Reference proteome</keyword>
<feature type="non-terminal residue" evidence="1">
    <location>
        <position position="1"/>
    </location>
</feature>
<evidence type="ECO:0000313" key="1">
    <source>
        <dbReference type="EMBL" id="KAJ8603734.1"/>
    </source>
</evidence>
<accession>A0AAD7UGW2</accession>
<evidence type="ECO:0000313" key="2">
    <source>
        <dbReference type="Proteomes" id="UP001230188"/>
    </source>
</evidence>
<dbReference type="Pfam" id="PF22086">
    <property type="entry name" value="DUF6940"/>
    <property type="match status" value="1"/>
</dbReference>
<dbReference type="EMBL" id="JAQMWT010000344">
    <property type="protein sequence ID" value="KAJ8603734.1"/>
    <property type="molecule type" value="Genomic_DNA"/>
</dbReference>
<dbReference type="InterPro" id="IPR054220">
    <property type="entry name" value="DUF6940"/>
</dbReference>
<name>A0AAD7UGW2_9STRA</name>
<proteinExistence type="predicted"/>
<gene>
    <name evidence="1" type="ORF">CTAYLR_000245</name>
</gene>